<organism evidence="3">
    <name type="scientific">uncultured Caudovirales phage</name>
    <dbReference type="NCBI Taxonomy" id="2100421"/>
    <lineage>
        <taxon>Viruses</taxon>
        <taxon>Duplodnaviria</taxon>
        <taxon>Heunggongvirae</taxon>
        <taxon>Uroviricota</taxon>
        <taxon>Caudoviricetes</taxon>
        <taxon>Peduoviridae</taxon>
        <taxon>Maltschvirus</taxon>
        <taxon>Maltschvirus maltsch</taxon>
    </lineage>
</organism>
<dbReference type="EMBL" id="LR796901">
    <property type="protein sequence ID" value="CAB4173436.1"/>
    <property type="molecule type" value="Genomic_DNA"/>
</dbReference>
<evidence type="ECO:0000313" key="1">
    <source>
        <dbReference type="EMBL" id="CAB4173436.1"/>
    </source>
</evidence>
<dbReference type="EMBL" id="LR797330">
    <property type="protein sequence ID" value="CAB4203288.1"/>
    <property type="molecule type" value="Genomic_DNA"/>
</dbReference>
<sequence>MNKNCEVTGVAERTHRSDSGLLQINSVNYRLSRNKWAAVCLAKIACTQEPLLDALTNLKAGLVLYKIAGFSPWVVPKGGW</sequence>
<name>A0A6J5S4A1_9CAUD</name>
<protein>
    <submittedName>
        <fullName evidence="3">Uncharacterized protein</fullName>
    </submittedName>
</protein>
<evidence type="ECO:0000313" key="3">
    <source>
        <dbReference type="EMBL" id="CAB4203288.1"/>
    </source>
</evidence>
<evidence type="ECO:0000313" key="2">
    <source>
        <dbReference type="EMBL" id="CAB4183876.1"/>
    </source>
</evidence>
<proteinExistence type="predicted"/>
<dbReference type="EMBL" id="LR797058">
    <property type="protein sequence ID" value="CAB4183876.1"/>
    <property type="molecule type" value="Genomic_DNA"/>
</dbReference>
<reference evidence="3" key="1">
    <citation type="submission" date="2020-05" db="EMBL/GenBank/DDBJ databases">
        <authorList>
            <person name="Chiriac C."/>
            <person name="Salcher M."/>
            <person name="Ghai R."/>
            <person name="Kavagutti S V."/>
        </authorList>
    </citation>
    <scope>NUCLEOTIDE SEQUENCE</scope>
</reference>
<accession>A0A6J5S4A1</accession>
<gene>
    <name evidence="2" type="ORF">UFOVP1111_13</name>
    <name evidence="3" type="ORF">UFOVP1380_18</name>
    <name evidence="1" type="ORF">UFOVP943_18</name>
</gene>